<proteinExistence type="predicted"/>
<sequence>MSAIGHAALWVVLVSVLPGVLLAVTRSFNETLAGISHFRTESMRRRREDELLGKIIDIDANGGLGHIERVRHERPLCAATPAVNPAPPTPSGDALPSDSPP</sequence>
<reference evidence="3" key="1">
    <citation type="journal article" date="2019" name="Int. J. Syst. Evol. Microbiol.">
        <title>The Global Catalogue of Microorganisms (GCM) 10K type strain sequencing project: providing services to taxonomists for standard genome sequencing and annotation.</title>
        <authorList>
            <consortium name="The Broad Institute Genomics Platform"/>
            <consortium name="The Broad Institute Genome Sequencing Center for Infectious Disease"/>
            <person name="Wu L."/>
            <person name="Ma J."/>
        </authorList>
    </citation>
    <scope>NUCLEOTIDE SEQUENCE [LARGE SCALE GENOMIC DNA]</scope>
    <source>
        <strain evidence="3">JCM 4816</strain>
    </source>
</reference>
<protein>
    <submittedName>
        <fullName evidence="2">Uncharacterized protein</fullName>
    </submittedName>
</protein>
<evidence type="ECO:0000313" key="2">
    <source>
        <dbReference type="EMBL" id="GAA3493929.1"/>
    </source>
</evidence>
<dbReference type="EMBL" id="BAAAXF010000014">
    <property type="protein sequence ID" value="GAA3493929.1"/>
    <property type="molecule type" value="Genomic_DNA"/>
</dbReference>
<accession>A0ABP6TGM0</accession>
<dbReference type="RefSeq" id="WP_193460638.1">
    <property type="nucleotide sequence ID" value="NZ_BAAAXF010000014.1"/>
</dbReference>
<name>A0ABP6TGM0_9ACTN</name>
<gene>
    <name evidence="2" type="ORF">GCM10019016_010280</name>
</gene>
<comment type="caution">
    <text evidence="2">The sequence shown here is derived from an EMBL/GenBank/DDBJ whole genome shotgun (WGS) entry which is preliminary data.</text>
</comment>
<feature type="region of interest" description="Disordered" evidence="1">
    <location>
        <begin position="79"/>
        <end position="101"/>
    </location>
</feature>
<evidence type="ECO:0000313" key="3">
    <source>
        <dbReference type="Proteomes" id="UP001501455"/>
    </source>
</evidence>
<keyword evidence="3" id="KW-1185">Reference proteome</keyword>
<organism evidence="2 3">
    <name type="scientific">Streptomyces prasinosporus</name>
    <dbReference type="NCBI Taxonomy" id="68256"/>
    <lineage>
        <taxon>Bacteria</taxon>
        <taxon>Bacillati</taxon>
        <taxon>Actinomycetota</taxon>
        <taxon>Actinomycetes</taxon>
        <taxon>Kitasatosporales</taxon>
        <taxon>Streptomycetaceae</taxon>
        <taxon>Streptomyces</taxon>
        <taxon>Streptomyces albogriseolus group</taxon>
    </lineage>
</organism>
<evidence type="ECO:0000256" key="1">
    <source>
        <dbReference type="SAM" id="MobiDB-lite"/>
    </source>
</evidence>
<dbReference type="Proteomes" id="UP001501455">
    <property type="component" value="Unassembled WGS sequence"/>
</dbReference>